<name>A0A975MLS0_9GAMM</name>
<sequence>MGGMGSGRQDQGGKNTTNDYHHLDIRRLQRDDLLRTGLSYTLNWSRNNEKVASIQIQTQDDRLTLDYRYRKNGGDWKNQNYSVMLDSTECSYGGKRVWFKCPANGCGRRVALLYLGSSGIFACRHCYKLVYESQRESADDRSSRKADRIRDKLAWQRGILNPNGDKPKGMHWKTYDRLKAQHDAYVDVTLRGMAKRFGFLDKILGE</sequence>
<gene>
    <name evidence="1" type="ORF">KEF85_10035</name>
</gene>
<evidence type="ECO:0000313" key="1">
    <source>
        <dbReference type="EMBL" id="QWF69714.1"/>
    </source>
</evidence>
<dbReference type="KEGG" id="mpad:KEF85_10035"/>
<dbReference type="Proteomes" id="UP000676649">
    <property type="component" value="Chromosome"/>
</dbReference>
<protein>
    <submittedName>
        <fullName evidence="1">Uncharacterized protein</fullName>
    </submittedName>
</protein>
<keyword evidence="2" id="KW-1185">Reference proteome</keyword>
<dbReference type="AlphaFoldDB" id="A0A975MLS0"/>
<proteinExistence type="predicted"/>
<dbReference type="RefSeq" id="WP_215580098.1">
    <property type="nucleotide sequence ID" value="NZ_CP073754.1"/>
</dbReference>
<dbReference type="EMBL" id="CP073754">
    <property type="protein sequence ID" value="QWF69714.1"/>
    <property type="molecule type" value="Genomic_DNA"/>
</dbReference>
<reference evidence="1" key="1">
    <citation type="submission" date="2021-04" db="EMBL/GenBank/DDBJ databases">
        <title>Draft genome sequence data of methanotrophic Methylovulum sp. strain S1L and Methylomonas sp. strain S2AM isolated from boreal lake water columns.</title>
        <authorList>
            <person name="Rissanen A.J."/>
            <person name="Mangayil R."/>
            <person name="Svenning M.M."/>
            <person name="Khanongnuch R."/>
        </authorList>
    </citation>
    <scope>NUCLEOTIDE SEQUENCE</scope>
    <source>
        <strain evidence="1">S2AM</strain>
    </source>
</reference>
<evidence type="ECO:0000313" key="2">
    <source>
        <dbReference type="Proteomes" id="UP000676649"/>
    </source>
</evidence>
<organism evidence="1 2">
    <name type="scientific">Methylomonas paludis</name>
    <dbReference type="NCBI Taxonomy" id="1173101"/>
    <lineage>
        <taxon>Bacteria</taxon>
        <taxon>Pseudomonadati</taxon>
        <taxon>Pseudomonadota</taxon>
        <taxon>Gammaproteobacteria</taxon>
        <taxon>Methylococcales</taxon>
        <taxon>Methylococcaceae</taxon>
        <taxon>Methylomonas</taxon>
    </lineage>
</organism>
<accession>A0A975MLS0</accession>